<protein>
    <submittedName>
        <fullName evidence="2">Uncharacterized protein</fullName>
    </submittedName>
</protein>
<keyword evidence="1" id="KW-0472">Membrane</keyword>
<evidence type="ECO:0000313" key="3">
    <source>
        <dbReference type="Proteomes" id="UP001597201"/>
    </source>
</evidence>
<organism evidence="2 3">
    <name type="scientific">Namhaeicola litoreus</name>
    <dbReference type="NCBI Taxonomy" id="1052145"/>
    <lineage>
        <taxon>Bacteria</taxon>
        <taxon>Pseudomonadati</taxon>
        <taxon>Bacteroidota</taxon>
        <taxon>Flavobacteriia</taxon>
        <taxon>Flavobacteriales</taxon>
        <taxon>Flavobacteriaceae</taxon>
        <taxon>Namhaeicola</taxon>
    </lineage>
</organism>
<dbReference type="Proteomes" id="UP001597201">
    <property type="component" value="Unassembled WGS sequence"/>
</dbReference>
<dbReference type="EMBL" id="JBHTMY010000002">
    <property type="protein sequence ID" value="MFD1314860.1"/>
    <property type="molecule type" value="Genomic_DNA"/>
</dbReference>
<keyword evidence="1" id="KW-0812">Transmembrane</keyword>
<keyword evidence="3" id="KW-1185">Reference proteome</keyword>
<gene>
    <name evidence="2" type="ORF">ACFQ39_04480</name>
</gene>
<reference evidence="3" key="1">
    <citation type="journal article" date="2019" name="Int. J. Syst. Evol. Microbiol.">
        <title>The Global Catalogue of Microorganisms (GCM) 10K type strain sequencing project: providing services to taxonomists for standard genome sequencing and annotation.</title>
        <authorList>
            <consortium name="The Broad Institute Genomics Platform"/>
            <consortium name="The Broad Institute Genome Sequencing Center for Infectious Disease"/>
            <person name="Wu L."/>
            <person name="Ma J."/>
        </authorList>
    </citation>
    <scope>NUCLEOTIDE SEQUENCE [LARGE SCALE GENOMIC DNA]</scope>
    <source>
        <strain evidence="3">CCUG 61485</strain>
    </source>
</reference>
<name>A0ABW3Y1R5_9FLAO</name>
<accession>A0ABW3Y1R5</accession>
<comment type="caution">
    <text evidence="2">The sequence shown here is derived from an EMBL/GenBank/DDBJ whole genome shotgun (WGS) entry which is preliminary data.</text>
</comment>
<keyword evidence="1" id="KW-1133">Transmembrane helix</keyword>
<evidence type="ECO:0000256" key="1">
    <source>
        <dbReference type="SAM" id="Phobius"/>
    </source>
</evidence>
<evidence type="ECO:0000313" key="2">
    <source>
        <dbReference type="EMBL" id="MFD1314860.1"/>
    </source>
</evidence>
<feature type="transmembrane region" description="Helical" evidence="1">
    <location>
        <begin position="7"/>
        <end position="26"/>
    </location>
</feature>
<dbReference type="RefSeq" id="WP_377176786.1">
    <property type="nucleotide sequence ID" value="NZ_JBHTMY010000002.1"/>
</dbReference>
<proteinExistence type="predicted"/>
<sequence>MKYLLRIILFIVILLIAGGTIMNFINSGQGEIYIGIGVLIFAFILMPLFIYHRYKGKDLSKYSIDQYFRENKHNNPEK</sequence>
<feature type="transmembrane region" description="Helical" evidence="1">
    <location>
        <begin position="32"/>
        <end position="51"/>
    </location>
</feature>